<reference evidence="2" key="2">
    <citation type="submission" date="2023-06" db="EMBL/GenBank/DDBJ databases">
        <authorList>
            <person name="Ma L."/>
            <person name="Liu K.-W."/>
            <person name="Li Z."/>
            <person name="Hsiao Y.-Y."/>
            <person name="Qi Y."/>
            <person name="Fu T."/>
            <person name="Tang G."/>
            <person name="Zhang D."/>
            <person name="Sun W.-H."/>
            <person name="Liu D.-K."/>
            <person name="Li Y."/>
            <person name="Chen G.-Z."/>
            <person name="Liu X.-D."/>
            <person name="Liao X.-Y."/>
            <person name="Jiang Y.-T."/>
            <person name="Yu X."/>
            <person name="Hao Y."/>
            <person name="Huang J."/>
            <person name="Zhao X.-W."/>
            <person name="Ke S."/>
            <person name="Chen Y.-Y."/>
            <person name="Wu W.-L."/>
            <person name="Hsu J.-L."/>
            <person name="Lin Y.-F."/>
            <person name="Huang M.-D."/>
            <person name="Li C.-Y."/>
            <person name="Huang L."/>
            <person name="Wang Z.-W."/>
            <person name="Zhao X."/>
            <person name="Zhong W.-Y."/>
            <person name="Peng D.-H."/>
            <person name="Ahmad S."/>
            <person name="Lan S."/>
            <person name="Zhang J.-S."/>
            <person name="Tsai W.-C."/>
            <person name="Van De Peer Y."/>
            <person name="Liu Z.-J."/>
        </authorList>
    </citation>
    <scope>NUCLEOTIDE SEQUENCE</scope>
    <source>
        <strain evidence="2">CP</strain>
        <tissue evidence="2">Leaves</tissue>
    </source>
</reference>
<dbReference type="EMBL" id="JAUJYO010000001">
    <property type="protein sequence ID" value="KAK1326172.1"/>
    <property type="molecule type" value="Genomic_DNA"/>
</dbReference>
<gene>
    <name evidence="2" type="ORF">QJS10_CPA01g02069</name>
</gene>
<evidence type="ECO:0000313" key="2">
    <source>
        <dbReference type="EMBL" id="KAK1326172.1"/>
    </source>
</evidence>
<sequence length="98" mass="11568">MKERVRELCKTEALLYCEPDITYSASDATRASTARTSSSPLRSLHDLPPTHPRPRDLQPWPLSLLHLPPLLRLHQRRPWWRRRSLLHLLLVIVVHLFH</sequence>
<feature type="compositionally biased region" description="Low complexity" evidence="1">
    <location>
        <begin position="27"/>
        <end position="42"/>
    </location>
</feature>
<organism evidence="2 3">
    <name type="scientific">Acorus calamus</name>
    <name type="common">Sweet flag</name>
    <dbReference type="NCBI Taxonomy" id="4465"/>
    <lineage>
        <taxon>Eukaryota</taxon>
        <taxon>Viridiplantae</taxon>
        <taxon>Streptophyta</taxon>
        <taxon>Embryophyta</taxon>
        <taxon>Tracheophyta</taxon>
        <taxon>Spermatophyta</taxon>
        <taxon>Magnoliopsida</taxon>
        <taxon>Liliopsida</taxon>
        <taxon>Acoraceae</taxon>
        <taxon>Acorus</taxon>
    </lineage>
</organism>
<reference evidence="2" key="1">
    <citation type="journal article" date="2023" name="Nat. Commun.">
        <title>Diploid and tetraploid genomes of Acorus and the evolution of monocots.</title>
        <authorList>
            <person name="Ma L."/>
            <person name="Liu K.W."/>
            <person name="Li Z."/>
            <person name="Hsiao Y.Y."/>
            <person name="Qi Y."/>
            <person name="Fu T."/>
            <person name="Tang G.D."/>
            <person name="Zhang D."/>
            <person name="Sun W.H."/>
            <person name="Liu D.K."/>
            <person name="Li Y."/>
            <person name="Chen G.Z."/>
            <person name="Liu X.D."/>
            <person name="Liao X.Y."/>
            <person name="Jiang Y.T."/>
            <person name="Yu X."/>
            <person name="Hao Y."/>
            <person name="Huang J."/>
            <person name="Zhao X.W."/>
            <person name="Ke S."/>
            <person name="Chen Y.Y."/>
            <person name="Wu W.L."/>
            <person name="Hsu J.L."/>
            <person name="Lin Y.F."/>
            <person name="Huang M.D."/>
            <person name="Li C.Y."/>
            <person name="Huang L."/>
            <person name="Wang Z.W."/>
            <person name="Zhao X."/>
            <person name="Zhong W.Y."/>
            <person name="Peng D.H."/>
            <person name="Ahmad S."/>
            <person name="Lan S."/>
            <person name="Zhang J.S."/>
            <person name="Tsai W.C."/>
            <person name="Van de Peer Y."/>
            <person name="Liu Z.J."/>
        </authorList>
    </citation>
    <scope>NUCLEOTIDE SEQUENCE</scope>
    <source>
        <strain evidence="2">CP</strain>
    </source>
</reference>
<feature type="region of interest" description="Disordered" evidence="1">
    <location>
        <begin position="27"/>
        <end position="54"/>
    </location>
</feature>
<proteinExistence type="predicted"/>
<evidence type="ECO:0000256" key="1">
    <source>
        <dbReference type="SAM" id="MobiDB-lite"/>
    </source>
</evidence>
<keyword evidence="3" id="KW-1185">Reference proteome</keyword>
<name>A0AAV9FKB8_ACOCL</name>
<comment type="caution">
    <text evidence="2">The sequence shown here is derived from an EMBL/GenBank/DDBJ whole genome shotgun (WGS) entry which is preliminary data.</text>
</comment>
<dbReference type="AlphaFoldDB" id="A0AAV9FKB8"/>
<evidence type="ECO:0000313" key="3">
    <source>
        <dbReference type="Proteomes" id="UP001180020"/>
    </source>
</evidence>
<accession>A0AAV9FKB8</accession>
<dbReference type="Proteomes" id="UP001180020">
    <property type="component" value="Unassembled WGS sequence"/>
</dbReference>
<protein>
    <submittedName>
        <fullName evidence="2">Uncharacterized protein</fullName>
    </submittedName>
</protein>